<dbReference type="AlphaFoldDB" id="A0A8I3A5S1"/>
<protein>
    <recommendedName>
        <fullName evidence="5">Protein-S-isoprenylcysteine O-methyltransferase</fullName>
        <ecNumber evidence="5">2.1.1.100</ecNumber>
    </recommendedName>
</protein>
<evidence type="ECO:0000313" key="6">
    <source>
        <dbReference type="EMBL" id="KAG6372211.1"/>
    </source>
</evidence>
<comment type="caution">
    <text evidence="6">The sequence shown here is derived from an EMBL/GenBank/DDBJ whole genome shotgun (WGS) entry which is preliminary data.</text>
</comment>
<keyword evidence="4 5" id="KW-0472">Membrane</keyword>
<evidence type="ECO:0000313" key="7">
    <source>
        <dbReference type="Proteomes" id="UP000683000"/>
    </source>
</evidence>
<proteinExistence type="inferred from homology"/>
<dbReference type="Gene3D" id="1.20.120.1630">
    <property type="match status" value="1"/>
</dbReference>
<dbReference type="EMBL" id="JAGFBS010000029">
    <property type="protein sequence ID" value="KAG6372211.1"/>
    <property type="molecule type" value="Genomic_DNA"/>
</dbReference>
<evidence type="ECO:0000256" key="5">
    <source>
        <dbReference type="RuleBase" id="RU362022"/>
    </source>
</evidence>
<gene>
    <name evidence="6" type="ORF">JVT61DRAFT_8004</name>
</gene>
<dbReference type="Pfam" id="PF04140">
    <property type="entry name" value="ICMT"/>
    <property type="match status" value="1"/>
</dbReference>
<keyword evidence="5" id="KW-0489">Methyltransferase</keyword>
<evidence type="ECO:0000256" key="1">
    <source>
        <dbReference type="ARBA" id="ARBA00004141"/>
    </source>
</evidence>
<organism evidence="6 7">
    <name type="scientific">Boletus reticuloceps</name>
    <dbReference type="NCBI Taxonomy" id="495285"/>
    <lineage>
        <taxon>Eukaryota</taxon>
        <taxon>Fungi</taxon>
        <taxon>Dikarya</taxon>
        <taxon>Basidiomycota</taxon>
        <taxon>Agaricomycotina</taxon>
        <taxon>Agaricomycetes</taxon>
        <taxon>Agaricomycetidae</taxon>
        <taxon>Boletales</taxon>
        <taxon>Boletineae</taxon>
        <taxon>Boletaceae</taxon>
        <taxon>Boletoideae</taxon>
        <taxon>Boletus</taxon>
    </lineage>
</organism>
<feature type="transmembrane region" description="Helical" evidence="5">
    <location>
        <begin position="173"/>
        <end position="197"/>
    </location>
</feature>
<comment type="caution">
    <text evidence="5">Lacks conserved residue(s) required for the propagation of feature annotation.</text>
</comment>
<keyword evidence="2 5" id="KW-0812">Transmembrane</keyword>
<dbReference type="GO" id="GO:0004671">
    <property type="term" value="F:protein C-terminal S-isoprenylcysteine carboxyl O-methyltransferase activity"/>
    <property type="evidence" value="ECO:0007669"/>
    <property type="project" value="UniProtKB-EC"/>
</dbReference>
<sequence>MMYIAGLNLPVFSTQALEALVVFSTLDYFRHIRGVVKTTATQAESKGGHVRPETMPLLGRIVSPIHALAAWMPPAVYIGALVLNKLRQPEWMTRFALPDEIVGADLDPVWKCVLRAAACVAGFVLRSLADNAFQHLGEQWHSLGRREHPRVVQTGPYTWVRHPLYTIVLVQEVAWSVMFWSYIPLVALGITAAAFAVKMPIEEGIIQRDEGIKEEYREYKKRVPSRIIPYIW</sequence>
<accession>A0A8I3A5S1</accession>
<keyword evidence="7" id="KW-1185">Reference proteome</keyword>
<comment type="catalytic activity">
    <reaction evidence="5">
        <text>[protein]-C-terminal S-[(2E,6E)-farnesyl]-L-cysteine + S-adenosyl-L-methionine = [protein]-C-terminal S-[(2E,6E)-farnesyl]-L-cysteine methyl ester + S-adenosyl-L-homocysteine</text>
        <dbReference type="Rhea" id="RHEA:21672"/>
        <dbReference type="Rhea" id="RHEA-COMP:12125"/>
        <dbReference type="Rhea" id="RHEA-COMP:12126"/>
        <dbReference type="ChEBI" id="CHEBI:57856"/>
        <dbReference type="ChEBI" id="CHEBI:59789"/>
        <dbReference type="ChEBI" id="CHEBI:90510"/>
        <dbReference type="ChEBI" id="CHEBI:90511"/>
        <dbReference type="EC" id="2.1.1.100"/>
    </reaction>
</comment>
<dbReference type="GO" id="GO:0005789">
    <property type="term" value="C:endoplasmic reticulum membrane"/>
    <property type="evidence" value="ECO:0007669"/>
    <property type="project" value="UniProtKB-SubCell"/>
</dbReference>
<dbReference type="OrthoDB" id="422086at2759"/>
<dbReference type="Proteomes" id="UP000683000">
    <property type="component" value="Unassembled WGS sequence"/>
</dbReference>
<dbReference type="PANTHER" id="PTHR12714">
    <property type="entry name" value="PROTEIN-S ISOPRENYLCYSTEINE O-METHYLTRANSFERASE"/>
    <property type="match status" value="1"/>
</dbReference>
<dbReference type="GO" id="GO:0032259">
    <property type="term" value="P:methylation"/>
    <property type="evidence" value="ECO:0007669"/>
    <property type="project" value="UniProtKB-KW"/>
</dbReference>
<evidence type="ECO:0000256" key="2">
    <source>
        <dbReference type="ARBA" id="ARBA00022692"/>
    </source>
</evidence>
<name>A0A8I3A5S1_9AGAM</name>
<comment type="similarity">
    <text evidence="5">Belongs to the class VI-like SAM-binding methyltransferase superfamily. Isoprenylcysteine carboxyl methyltransferase family.</text>
</comment>
<evidence type="ECO:0000256" key="3">
    <source>
        <dbReference type="ARBA" id="ARBA00022989"/>
    </source>
</evidence>
<evidence type="ECO:0000256" key="4">
    <source>
        <dbReference type="ARBA" id="ARBA00023136"/>
    </source>
</evidence>
<keyword evidence="3 5" id="KW-1133">Transmembrane helix</keyword>
<dbReference type="PANTHER" id="PTHR12714:SF9">
    <property type="entry name" value="PROTEIN-S-ISOPRENYLCYSTEINE O-METHYLTRANSFERASE"/>
    <property type="match status" value="1"/>
</dbReference>
<keyword evidence="5" id="KW-0256">Endoplasmic reticulum</keyword>
<keyword evidence="5" id="KW-0949">S-adenosyl-L-methionine</keyword>
<reference evidence="6" key="1">
    <citation type="submission" date="2021-03" db="EMBL/GenBank/DDBJ databases">
        <title>Evolutionary innovations through gain and loss of genes in the ectomycorrhizal Boletales.</title>
        <authorList>
            <person name="Wu G."/>
            <person name="Miyauchi S."/>
            <person name="Morin E."/>
            <person name="Yang Z.-L."/>
            <person name="Xu J."/>
            <person name="Martin F.M."/>
        </authorList>
    </citation>
    <scope>NUCLEOTIDE SEQUENCE</scope>
    <source>
        <strain evidence="6">BR01</strain>
    </source>
</reference>
<dbReference type="EC" id="2.1.1.100" evidence="5"/>
<comment type="subcellular location">
    <subcellularLocation>
        <location evidence="5">Endoplasmic reticulum membrane</location>
        <topology evidence="5">Multi-pass membrane protein</topology>
    </subcellularLocation>
    <subcellularLocation>
        <location evidence="1">Membrane</location>
        <topology evidence="1">Multi-pass membrane protein</topology>
    </subcellularLocation>
</comment>
<dbReference type="InterPro" id="IPR007269">
    <property type="entry name" value="ICMT_MeTrfase"/>
</dbReference>
<keyword evidence="5" id="KW-0808">Transferase</keyword>